<sequence length="66" mass="7191">MDNEDIFGSRPKKLPPPTSSHHSEQHLSEAQIHKRPAAPVPLATDSKNNSSRTGVTPSSSIFKLTE</sequence>
<evidence type="ECO:0000313" key="2">
    <source>
        <dbReference type="EMBL" id="CAF4744127.1"/>
    </source>
</evidence>
<organism evidence="2 3">
    <name type="scientific">Rotaria magnacalcarata</name>
    <dbReference type="NCBI Taxonomy" id="392030"/>
    <lineage>
        <taxon>Eukaryota</taxon>
        <taxon>Metazoa</taxon>
        <taxon>Spiralia</taxon>
        <taxon>Gnathifera</taxon>
        <taxon>Rotifera</taxon>
        <taxon>Eurotatoria</taxon>
        <taxon>Bdelloidea</taxon>
        <taxon>Philodinida</taxon>
        <taxon>Philodinidae</taxon>
        <taxon>Rotaria</taxon>
    </lineage>
</organism>
<evidence type="ECO:0000256" key="1">
    <source>
        <dbReference type="SAM" id="MobiDB-lite"/>
    </source>
</evidence>
<reference evidence="2" key="1">
    <citation type="submission" date="2021-02" db="EMBL/GenBank/DDBJ databases">
        <authorList>
            <person name="Nowell W R."/>
        </authorList>
    </citation>
    <scope>NUCLEOTIDE SEQUENCE</scope>
</reference>
<dbReference type="EMBL" id="CAJOBI010135625">
    <property type="protein sequence ID" value="CAF4744127.1"/>
    <property type="molecule type" value="Genomic_DNA"/>
</dbReference>
<feature type="region of interest" description="Disordered" evidence="1">
    <location>
        <begin position="1"/>
        <end position="66"/>
    </location>
</feature>
<dbReference type="AlphaFoldDB" id="A0A8S3AM04"/>
<dbReference type="Proteomes" id="UP000676336">
    <property type="component" value="Unassembled WGS sequence"/>
</dbReference>
<accession>A0A8S3AM04</accession>
<protein>
    <submittedName>
        <fullName evidence="2">Uncharacterized protein</fullName>
    </submittedName>
</protein>
<feature type="non-terminal residue" evidence="2">
    <location>
        <position position="66"/>
    </location>
</feature>
<name>A0A8S3AM04_9BILA</name>
<gene>
    <name evidence="2" type="ORF">SMN809_LOCUS44844</name>
</gene>
<proteinExistence type="predicted"/>
<comment type="caution">
    <text evidence="2">The sequence shown here is derived from an EMBL/GenBank/DDBJ whole genome shotgun (WGS) entry which is preliminary data.</text>
</comment>
<feature type="compositionally biased region" description="Polar residues" evidence="1">
    <location>
        <begin position="45"/>
        <end position="66"/>
    </location>
</feature>
<evidence type="ECO:0000313" key="3">
    <source>
        <dbReference type="Proteomes" id="UP000676336"/>
    </source>
</evidence>